<evidence type="ECO:0000313" key="2">
    <source>
        <dbReference type="Proteomes" id="UP000238348"/>
    </source>
</evidence>
<proteinExistence type="predicted"/>
<reference evidence="1 2" key="1">
    <citation type="submission" date="2015-09" db="EMBL/GenBank/DDBJ databases">
        <title>Sorangium comparison.</title>
        <authorList>
            <person name="Zaburannyi N."/>
            <person name="Bunk B."/>
            <person name="Overmann J."/>
            <person name="Mueller R."/>
        </authorList>
    </citation>
    <scope>NUCLEOTIDE SEQUENCE [LARGE SCALE GENOMIC DNA]</scope>
    <source>
        <strain evidence="1 2">So ce26</strain>
    </source>
</reference>
<dbReference type="AlphaFoldDB" id="A0A2L0ER01"/>
<dbReference type="OrthoDB" id="583519at2"/>
<evidence type="ECO:0000313" key="1">
    <source>
        <dbReference type="EMBL" id="AUX41682.1"/>
    </source>
</evidence>
<dbReference type="RefSeq" id="WP_104980214.1">
    <property type="nucleotide sequence ID" value="NZ_CP012673.1"/>
</dbReference>
<protein>
    <submittedName>
        <fullName evidence="1">Uncharacterized protein</fullName>
    </submittedName>
</protein>
<organism evidence="1 2">
    <name type="scientific">Sorangium cellulosum</name>
    <name type="common">Polyangium cellulosum</name>
    <dbReference type="NCBI Taxonomy" id="56"/>
    <lineage>
        <taxon>Bacteria</taxon>
        <taxon>Pseudomonadati</taxon>
        <taxon>Myxococcota</taxon>
        <taxon>Polyangia</taxon>
        <taxon>Polyangiales</taxon>
        <taxon>Polyangiaceae</taxon>
        <taxon>Sorangium</taxon>
    </lineage>
</organism>
<dbReference type="EMBL" id="CP012673">
    <property type="protein sequence ID" value="AUX41682.1"/>
    <property type="molecule type" value="Genomic_DNA"/>
</dbReference>
<dbReference type="Proteomes" id="UP000238348">
    <property type="component" value="Chromosome"/>
</dbReference>
<sequence length="159" mass="17845">MQIVLRKISDARHELDVVRKDGRRDRVECETRSFLVHDLLHFAVESEAGLSGGFWGNLAKGKTLAELNDRAGEAMMAAESEEAALVERVVSVLTGAVKGRTAEELVTQLVSHAPATGWTPPGWLTAEFVERVQERMRRLLGHWKATPYRGEMRLEWPDP</sequence>
<name>A0A2L0ER01_SORCE</name>
<accession>A0A2L0ER01</accession>
<gene>
    <name evidence="1" type="ORF">SOCE26_031040</name>
</gene>